<name>A0A3Q0T5A4_AMPCI</name>
<evidence type="ECO:0000256" key="5">
    <source>
        <dbReference type="ARBA" id="ARBA00022869"/>
    </source>
</evidence>
<dbReference type="Ensembl" id="ENSACIT00000028032.1">
    <property type="protein sequence ID" value="ENSACIP00000027315.1"/>
    <property type="gene ID" value="ENSACIG00000021160.1"/>
</dbReference>
<dbReference type="GO" id="GO:0005604">
    <property type="term" value="C:basement membrane"/>
    <property type="evidence" value="ECO:0007669"/>
    <property type="project" value="UniProtKB-SubCell"/>
</dbReference>
<keyword evidence="5" id="KW-0084">Basement membrane</keyword>
<dbReference type="STRING" id="61819.ENSACIP00000027315"/>
<dbReference type="SMART" id="SM00111">
    <property type="entry name" value="C4"/>
    <property type="match status" value="1"/>
</dbReference>
<protein>
    <recommendedName>
        <fullName evidence="8">Collagen IV NC1 domain-containing protein</fullName>
    </recommendedName>
</protein>
<evidence type="ECO:0000313" key="10">
    <source>
        <dbReference type="Proteomes" id="UP000261340"/>
    </source>
</evidence>
<evidence type="ECO:0000256" key="6">
    <source>
        <dbReference type="ARBA" id="ARBA00023119"/>
    </source>
</evidence>
<dbReference type="GO" id="GO:0005581">
    <property type="term" value="C:collagen trimer"/>
    <property type="evidence" value="ECO:0007669"/>
    <property type="project" value="UniProtKB-KW"/>
</dbReference>
<dbReference type="Gene3D" id="2.170.240.10">
    <property type="entry name" value="Collagen IV, non-collagenous"/>
    <property type="match status" value="1"/>
</dbReference>
<keyword evidence="7" id="KW-1015">Disulfide bond</keyword>
<evidence type="ECO:0000259" key="8">
    <source>
        <dbReference type="PROSITE" id="PS51403"/>
    </source>
</evidence>
<dbReference type="InterPro" id="IPR036954">
    <property type="entry name" value="Collagen_IV_NC_sf"/>
</dbReference>
<evidence type="ECO:0000313" key="9">
    <source>
        <dbReference type="Ensembl" id="ENSACIP00000027315.1"/>
    </source>
</evidence>
<evidence type="ECO:0000256" key="7">
    <source>
        <dbReference type="ARBA" id="ARBA00023157"/>
    </source>
</evidence>
<keyword evidence="10" id="KW-1185">Reference proteome</keyword>
<sequence>MPFLICDPGANCLYAAHNDLSYWLSTNASVSDVVPFITENSLQNYISCSVCEARTNVIAVHSQTSLIPNCPANWKSLWTGFSFLQETGAGAEGSGQPLASPGSCLEHFRKLPFIECHERGSCNFYTNSYSYWLAALNPRNMFSRCRVCMK</sequence>
<keyword evidence="2" id="KW-0964">Secreted</keyword>
<dbReference type="OMA" id="MFRIPES"/>
<feature type="domain" description="Collagen IV NC1" evidence="8">
    <location>
        <begin position="1"/>
        <end position="150"/>
    </location>
</feature>
<proteinExistence type="predicted"/>
<dbReference type="GeneTree" id="ENSGT00940000166749"/>
<dbReference type="PROSITE" id="PS51403">
    <property type="entry name" value="NC1_IV"/>
    <property type="match status" value="1"/>
</dbReference>
<organism evidence="9 10">
    <name type="scientific">Amphilophus citrinellus</name>
    <name type="common">Midas cichlid</name>
    <name type="synonym">Cichlasoma citrinellum</name>
    <dbReference type="NCBI Taxonomy" id="61819"/>
    <lineage>
        <taxon>Eukaryota</taxon>
        <taxon>Metazoa</taxon>
        <taxon>Chordata</taxon>
        <taxon>Craniata</taxon>
        <taxon>Vertebrata</taxon>
        <taxon>Euteleostomi</taxon>
        <taxon>Actinopterygii</taxon>
        <taxon>Neopterygii</taxon>
        <taxon>Teleostei</taxon>
        <taxon>Neoteleostei</taxon>
        <taxon>Acanthomorphata</taxon>
        <taxon>Ovalentaria</taxon>
        <taxon>Cichlomorphae</taxon>
        <taxon>Cichliformes</taxon>
        <taxon>Cichlidae</taxon>
        <taxon>New World cichlids</taxon>
        <taxon>Cichlasomatinae</taxon>
        <taxon>Heroini</taxon>
        <taxon>Amphilophus</taxon>
    </lineage>
</organism>
<evidence type="ECO:0000256" key="3">
    <source>
        <dbReference type="ARBA" id="ARBA00022530"/>
    </source>
</evidence>
<reference evidence="9" key="1">
    <citation type="submission" date="2025-08" db="UniProtKB">
        <authorList>
            <consortium name="Ensembl"/>
        </authorList>
    </citation>
    <scope>IDENTIFICATION</scope>
</reference>
<dbReference type="Proteomes" id="UP000261340">
    <property type="component" value="Unplaced"/>
</dbReference>
<dbReference type="InterPro" id="IPR001442">
    <property type="entry name" value="Collagen_IV_NC"/>
</dbReference>
<accession>A0A3Q0T5A4</accession>
<reference evidence="9" key="2">
    <citation type="submission" date="2025-09" db="UniProtKB">
        <authorList>
            <consortium name="Ensembl"/>
        </authorList>
    </citation>
    <scope>IDENTIFICATION</scope>
</reference>
<comment type="subcellular location">
    <subcellularLocation>
        <location evidence="1">Secreted</location>
        <location evidence="1">Extracellular space</location>
        <location evidence="1">Extracellular matrix</location>
        <location evidence="1">Basement membrane</location>
    </subcellularLocation>
</comment>
<evidence type="ECO:0000256" key="4">
    <source>
        <dbReference type="ARBA" id="ARBA00022737"/>
    </source>
</evidence>
<dbReference type="InterPro" id="IPR016187">
    <property type="entry name" value="CTDL_fold"/>
</dbReference>
<evidence type="ECO:0000256" key="2">
    <source>
        <dbReference type="ARBA" id="ARBA00022525"/>
    </source>
</evidence>
<dbReference type="SUPFAM" id="SSF56436">
    <property type="entry name" value="C-type lectin-like"/>
    <property type="match status" value="2"/>
</dbReference>
<dbReference type="GO" id="GO:0005201">
    <property type="term" value="F:extracellular matrix structural constituent"/>
    <property type="evidence" value="ECO:0007669"/>
    <property type="project" value="InterPro"/>
</dbReference>
<dbReference type="AlphaFoldDB" id="A0A3Q0T5A4"/>
<keyword evidence="3" id="KW-0272">Extracellular matrix</keyword>
<evidence type="ECO:0000256" key="1">
    <source>
        <dbReference type="ARBA" id="ARBA00004302"/>
    </source>
</evidence>
<keyword evidence="6" id="KW-0176">Collagen</keyword>
<dbReference type="Pfam" id="PF01413">
    <property type="entry name" value="C4"/>
    <property type="match status" value="2"/>
</dbReference>
<keyword evidence="4" id="KW-0677">Repeat</keyword>